<dbReference type="EMBL" id="CP158373">
    <property type="protein sequence ID" value="XBY63240.1"/>
    <property type="molecule type" value="Genomic_DNA"/>
</dbReference>
<keyword evidence="4 5" id="KW-0472">Membrane</keyword>
<dbReference type="GO" id="GO:0016020">
    <property type="term" value="C:membrane"/>
    <property type="evidence" value="ECO:0007669"/>
    <property type="project" value="UniProtKB-SubCell"/>
</dbReference>
<organism evidence="7">
    <name type="scientific">Pseudomonas solani</name>
    <dbReference type="NCBI Taxonomy" id="2731552"/>
    <lineage>
        <taxon>Bacteria</taxon>
        <taxon>Pseudomonadati</taxon>
        <taxon>Pseudomonadota</taxon>
        <taxon>Gammaproteobacteria</taxon>
        <taxon>Pseudomonadales</taxon>
        <taxon>Pseudomonadaceae</taxon>
        <taxon>Pseudomonas</taxon>
    </lineage>
</organism>
<protein>
    <submittedName>
        <fullName evidence="7">Sterol desaturase family protein</fullName>
        <ecNumber evidence="7">1.-.-.-</ecNumber>
    </submittedName>
</protein>
<keyword evidence="2 5" id="KW-0812">Transmembrane</keyword>
<dbReference type="InterPro" id="IPR006694">
    <property type="entry name" value="Fatty_acid_hydroxylase"/>
</dbReference>
<dbReference type="GO" id="GO:0016491">
    <property type="term" value="F:oxidoreductase activity"/>
    <property type="evidence" value="ECO:0007669"/>
    <property type="project" value="UniProtKB-KW"/>
</dbReference>
<name>A0AAU7XZK5_9PSED</name>
<proteinExistence type="predicted"/>
<evidence type="ECO:0000256" key="3">
    <source>
        <dbReference type="ARBA" id="ARBA00022989"/>
    </source>
</evidence>
<feature type="domain" description="Fatty acid hydroxylase" evidence="6">
    <location>
        <begin position="109"/>
        <end position="242"/>
    </location>
</feature>
<feature type="transmembrane region" description="Helical" evidence="5">
    <location>
        <begin position="72"/>
        <end position="92"/>
    </location>
</feature>
<comment type="subcellular location">
    <subcellularLocation>
        <location evidence="1">Membrane</location>
    </subcellularLocation>
</comment>
<evidence type="ECO:0000256" key="5">
    <source>
        <dbReference type="SAM" id="Phobius"/>
    </source>
</evidence>
<dbReference type="GO" id="GO:0005506">
    <property type="term" value="F:iron ion binding"/>
    <property type="evidence" value="ECO:0007669"/>
    <property type="project" value="InterPro"/>
</dbReference>
<evidence type="ECO:0000256" key="1">
    <source>
        <dbReference type="ARBA" id="ARBA00004370"/>
    </source>
</evidence>
<keyword evidence="3 5" id="KW-1133">Transmembrane helix</keyword>
<evidence type="ECO:0000256" key="2">
    <source>
        <dbReference type="ARBA" id="ARBA00022692"/>
    </source>
</evidence>
<reference evidence="7" key="1">
    <citation type="submission" date="2023-08" db="EMBL/GenBank/DDBJ databases">
        <title>Increased levels of nutrients transform a symbiont into a lethal pathobiont.</title>
        <authorList>
            <person name="Lachnit T."/>
            <person name="Ulrich L."/>
            <person name="Willmer F.M."/>
            <person name="Hasenbein T."/>
            <person name="Steiner L.X."/>
            <person name="Wolters M."/>
            <person name="Herbst E.M."/>
            <person name="Deines P."/>
        </authorList>
    </citation>
    <scope>NUCLEOTIDE SEQUENCE</scope>
    <source>
        <strain evidence="7">T3</strain>
    </source>
</reference>
<dbReference type="Pfam" id="PF04116">
    <property type="entry name" value="FA_hydroxylase"/>
    <property type="match status" value="1"/>
</dbReference>
<dbReference type="EC" id="1.-.-.-" evidence="7"/>
<sequence>MRRLFACLYAPVFLLGFLALALWMTEHLPLPWLLLVLLPAITACFLAEAWLPYERAWNRNHGDRLRDSLHALVNEGLNCLGILVIPLSAALLPDIGFWPHHWPLALQLLVAILAADLGITLMHYASHRIGFLWRLHAVHHSVKRMYGFNGLMKHPLHLGCEALAGTLPLLLLGMPEQVAALLALAITLQLLLQHSNVDMRIGALRHLFAWAPVHRFHHMKYGRAGDVNFALFFSFWDRLLGTAFHSDYRMHGDDLGIGSRPDYPDAYLAQLAEPFRESTGEHPAPEIPQGLMRS</sequence>
<feature type="transmembrane region" description="Helical" evidence="5">
    <location>
        <begin position="104"/>
        <end position="125"/>
    </location>
</feature>
<evidence type="ECO:0000259" key="6">
    <source>
        <dbReference type="Pfam" id="PF04116"/>
    </source>
</evidence>
<keyword evidence="7" id="KW-0560">Oxidoreductase</keyword>
<feature type="transmembrane region" description="Helical" evidence="5">
    <location>
        <begin position="31"/>
        <end position="51"/>
    </location>
</feature>
<gene>
    <name evidence="7" type="ORF">ABS648_25365</name>
</gene>
<evidence type="ECO:0000313" key="7">
    <source>
        <dbReference type="EMBL" id="XBY63240.1"/>
    </source>
</evidence>
<dbReference type="PANTHER" id="PTHR11863">
    <property type="entry name" value="STEROL DESATURASE"/>
    <property type="match status" value="1"/>
</dbReference>
<dbReference type="InterPro" id="IPR050307">
    <property type="entry name" value="Sterol_Desaturase_Related"/>
</dbReference>
<evidence type="ECO:0000256" key="4">
    <source>
        <dbReference type="ARBA" id="ARBA00023136"/>
    </source>
</evidence>
<dbReference type="GO" id="GO:0008610">
    <property type="term" value="P:lipid biosynthetic process"/>
    <property type="evidence" value="ECO:0007669"/>
    <property type="project" value="InterPro"/>
</dbReference>
<dbReference type="AlphaFoldDB" id="A0AAU7XZK5"/>
<accession>A0AAU7XZK5</accession>
<dbReference type="RefSeq" id="WP_350446976.1">
    <property type="nucleotide sequence ID" value="NZ_CP158373.1"/>
</dbReference>